<accession>A0A501W7N4</accession>
<feature type="chain" id="PRO_5021411186" evidence="1">
    <location>
        <begin position="25"/>
        <end position="221"/>
    </location>
</feature>
<evidence type="ECO:0000313" key="2">
    <source>
        <dbReference type="EMBL" id="TPE43261.1"/>
    </source>
</evidence>
<comment type="caution">
    <text evidence="2">The sequence shown here is derived from an EMBL/GenBank/DDBJ whole genome shotgun (WGS) entry which is preliminary data.</text>
</comment>
<evidence type="ECO:0000256" key="1">
    <source>
        <dbReference type="SAM" id="SignalP"/>
    </source>
</evidence>
<keyword evidence="3" id="KW-1185">Reference proteome</keyword>
<name>A0A501W7N4_9BACT</name>
<dbReference type="Proteomes" id="UP000316727">
    <property type="component" value="Unassembled WGS sequence"/>
</dbReference>
<reference evidence="2 3" key="1">
    <citation type="submission" date="2019-06" db="EMBL/GenBank/DDBJ databases">
        <title>A novel bacterium of genus Pontibacter, isolated from marine sediment.</title>
        <authorList>
            <person name="Huang H."/>
            <person name="Mo K."/>
            <person name="Hu Y."/>
        </authorList>
    </citation>
    <scope>NUCLEOTIDE SEQUENCE [LARGE SCALE GENOMIC DNA]</scope>
    <source>
        <strain evidence="2 3">HB172049</strain>
    </source>
</reference>
<dbReference type="EMBL" id="VFRQ01000007">
    <property type="protein sequence ID" value="TPE43261.1"/>
    <property type="molecule type" value="Genomic_DNA"/>
</dbReference>
<dbReference type="RefSeq" id="WP_140622207.1">
    <property type="nucleotide sequence ID" value="NZ_VFRQ01000007.1"/>
</dbReference>
<keyword evidence="1" id="KW-0732">Signal</keyword>
<feature type="signal peptide" evidence="1">
    <location>
        <begin position="1"/>
        <end position="24"/>
    </location>
</feature>
<evidence type="ECO:0000313" key="3">
    <source>
        <dbReference type="Proteomes" id="UP000316727"/>
    </source>
</evidence>
<proteinExistence type="predicted"/>
<protein>
    <submittedName>
        <fullName evidence="2">Uncharacterized protein</fullName>
    </submittedName>
</protein>
<gene>
    <name evidence="2" type="ORF">FJM65_14210</name>
</gene>
<sequence length="221" mass="25053">MKNSRLLMLAIAIWALLARLPAEAQLRNNYYFAPDSKVQVNKLNCIAIVPAWVSLDPMRYEGNLRELNKREKDTSAFMQNLLFSALIRTDTLSPKKLQDMYTTNEKLARANINIPKVALELTPTEICKIVEADAALLTFVSYDNSFVITDTAVARIVQSVQWNKPFTQKDIIVLLYHKSGHPIWAASFRSRATKTSIREENQVIIGDFLSIYGYTGKKANP</sequence>
<dbReference type="AlphaFoldDB" id="A0A501W7N4"/>
<organism evidence="2 3">
    <name type="scientific">Pontibacter mangrovi</name>
    <dbReference type="NCBI Taxonomy" id="2589816"/>
    <lineage>
        <taxon>Bacteria</taxon>
        <taxon>Pseudomonadati</taxon>
        <taxon>Bacteroidota</taxon>
        <taxon>Cytophagia</taxon>
        <taxon>Cytophagales</taxon>
        <taxon>Hymenobacteraceae</taxon>
        <taxon>Pontibacter</taxon>
    </lineage>
</organism>